<protein>
    <submittedName>
        <fullName evidence="2">Uncharacterized protein</fullName>
    </submittedName>
</protein>
<dbReference type="InParanoid" id="W4K3X3"/>
<dbReference type="Proteomes" id="UP000030671">
    <property type="component" value="Unassembled WGS sequence"/>
</dbReference>
<name>W4K3X3_HETIT</name>
<dbReference type="EMBL" id="KI925459">
    <property type="protein sequence ID" value="ETW80439.1"/>
    <property type="molecule type" value="Genomic_DNA"/>
</dbReference>
<feature type="coiled-coil region" evidence="1">
    <location>
        <begin position="19"/>
        <end position="67"/>
    </location>
</feature>
<reference evidence="2 3" key="1">
    <citation type="journal article" date="2012" name="New Phytol.">
        <title>Insight into trade-off between wood decay and parasitism from the genome of a fungal forest pathogen.</title>
        <authorList>
            <person name="Olson A."/>
            <person name="Aerts A."/>
            <person name="Asiegbu F."/>
            <person name="Belbahri L."/>
            <person name="Bouzid O."/>
            <person name="Broberg A."/>
            <person name="Canback B."/>
            <person name="Coutinho P.M."/>
            <person name="Cullen D."/>
            <person name="Dalman K."/>
            <person name="Deflorio G."/>
            <person name="van Diepen L.T."/>
            <person name="Dunand C."/>
            <person name="Duplessis S."/>
            <person name="Durling M."/>
            <person name="Gonthier P."/>
            <person name="Grimwood J."/>
            <person name="Fossdal C.G."/>
            <person name="Hansson D."/>
            <person name="Henrissat B."/>
            <person name="Hietala A."/>
            <person name="Himmelstrand K."/>
            <person name="Hoffmeister D."/>
            <person name="Hogberg N."/>
            <person name="James T.Y."/>
            <person name="Karlsson M."/>
            <person name="Kohler A."/>
            <person name="Kues U."/>
            <person name="Lee Y.H."/>
            <person name="Lin Y.C."/>
            <person name="Lind M."/>
            <person name="Lindquist E."/>
            <person name="Lombard V."/>
            <person name="Lucas S."/>
            <person name="Lunden K."/>
            <person name="Morin E."/>
            <person name="Murat C."/>
            <person name="Park J."/>
            <person name="Raffaello T."/>
            <person name="Rouze P."/>
            <person name="Salamov A."/>
            <person name="Schmutz J."/>
            <person name="Solheim H."/>
            <person name="Stahlberg J."/>
            <person name="Velez H."/>
            <person name="de Vries R.P."/>
            <person name="Wiebenga A."/>
            <person name="Woodward S."/>
            <person name="Yakovlev I."/>
            <person name="Garbelotto M."/>
            <person name="Martin F."/>
            <person name="Grigoriev I.V."/>
            <person name="Stenlid J."/>
        </authorList>
    </citation>
    <scope>NUCLEOTIDE SEQUENCE [LARGE SCALE GENOMIC DNA]</scope>
    <source>
        <strain evidence="2 3">TC 32-1</strain>
    </source>
</reference>
<dbReference type="GeneID" id="20676222"/>
<dbReference type="AlphaFoldDB" id="W4K3X3"/>
<gene>
    <name evidence="2" type="ORF">HETIRDRAFT_452034</name>
</gene>
<dbReference type="RefSeq" id="XP_009547191.1">
    <property type="nucleotide sequence ID" value="XM_009548896.1"/>
</dbReference>
<sequence>MDYLWRGRTGAHCDAELEVDNLRESLRKRNNDLKSARSSKLRWKEGYEEQKRALEDARDESEMKTKQLDSLVVTLHMLNNELQMATNTVVQREHTISQLQTKNQALETTLAQNKALLDTRTRELEMAQAFLTKQETFTEKEIIEQIEALNYEIFQVAIVLSDAWVGKGIHGTVGKPKDESEQSQTVFEEVQSRSTLRIAQIAQSAPQMGDPLFLQIVFQAYLTHVVASLIMRWVFGNPPLEKGMKNVFKALRDAEPPEISGRWRALTHRYTQKAFYKGPAPEISLTDYLVEKLTLCVLCAALDRDHAQIKQTIFQKAGDGLHEVATFALKLNKIIGEEVTASMLSPMVIKGGDVFDARSMEDTFSDRGAKTKVKESVPVMCTTSMGLIRDVIRDDGKLDRAVLLRPKVTLESVLAVLVEK</sequence>
<keyword evidence="1" id="KW-0175">Coiled coil</keyword>
<dbReference type="eggNOG" id="ENOG502SSCY">
    <property type="taxonomic scope" value="Eukaryota"/>
</dbReference>
<evidence type="ECO:0000313" key="2">
    <source>
        <dbReference type="EMBL" id="ETW80439.1"/>
    </source>
</evidence>
<evidence type="ECO:0000313" key="3">
    <source>
        <dbReference type="Proteomes" id="UP000030671"/>
    </source>
</evidence>
<dbReference type="STRING" id="747525.W4K3X3"/>
<dbReference type="KEGG" id="hir:HETIRDRAFT_452034"/>
<evidence type="ECO:0000256" key="1">
    <source>
        <dbReference type="SAM" id="Coils"/>
    </source>
</evidence>
<dbReference type="HOGENOM" id="CLU_031481_1_1_1"/>
<organism evidence="2 3">
    <name type="scientific">Heterobasidion irregulare (strain TC 32-1)</name>
    <dbReference type="NCBI Taxonomy" id="747525"/>
    <lineage>
        <taxon>Eukaryota</taxon>
        <taxon>Fungi</taxon>
        <taxon>Dikarya</taxon>
        <taxon>Basidiomycota</taxon>
        <taxon>Agaricomycotina</taxon>
        <taxon>Agaricomycetes</taxon>
        <taxon>Russulales</taxon>
        <taxon>Bondarzewiaceae</taxon>
        <taxon>Heterobasidion</taxon>
        <taxon>Heterobasidion annosum species complex</taxon>
    </lineage>
</organism>
<keyword evidence="3" id="KW-1185">Reference proteome</keyword>
<accession>W4K3X3</accession>
<proteinExistence type="predicted"/>
<dbReference type="OrthoDB" id="3222645at2759"/>